<reference evidence="1" key="1">
    <citation type="journal article" date="2021" name="Proc. Natl. Acad. Sci. U.S.A.">
        <title>A Catalog of Tens of Thousands of Viruses from Human Metagenomes Reveals Hidden Associations with Chronic Diseases.</title>
        <authorList>
            <person name="Tisza M.J."/>
            <person name="Buck C.B."/>
        </authorList>
    </citation>
    <scope>NUCLEOTIDE SEQUENCE</scope>
    <source>
        <strain evidence="1">Ctrpg19</strain>
    </source>
</reference>
<evidence type="ECO:0000313" key="1">
    <source>
        <dbReference type="EMBL" id="DAD82742.1"/>
    </source>
</evidence>
<proteinExistence type="predicted"/>
<protein>
    <submittedName>
        <fullName evidence="1">Uncharacterized protein</fullName>
    </submittedName>
</protein>
<name>A0A8S5MKK5_9CAUD</name>
<accession>A0A8S5MKK5</accession>
<sequence>MQDKLYIDKKNSTSEMTAYDIGLYVLNPMTSIYDEYYYNRSFSVIDSQEALKSKLGDYNVYSHDFLDTLSID</sequence>
<dbReference type="EMBL" id="BK014923">
    <property type="protein sequence ID" value="DAD82742.1"/>
    <property type="molecule type" value="Genomic_DNA"/>
</dbReference>
<organism evidence="1">
    <name type="scientific">Siphoviridae sp. ctrpg19</name>
    <dbReference type="NCBI Taxonomy" id="2826481"/>
    <lineage>
        <taxon>Viruses</taxon>
        <taxon>Duplodnaviria</taxon>
        <taxon>Heunggongvirae</taxon>
        <taxon>Uroviricota</taxon>
        <taxon>Caudoviricetes</taxon>
    </lineage>
</organism>